<feature type="signal peptide" evidence="3">
    <location>
        <begin position="1"/>
        <end position="19"/>
    </location>
</feature>
<evidence type="ECO:0000256" key="2">
    <source>
        <dbReference type="ARBA" id="ARBA00022801"/>
    </source>
</evidence>
<dbReference type="AlphaFoldDB" id="A0AAI8VY96"/>
<dbReference type="SUPFAM" id="SSF53474">
    <property type="entry name" value="alpha/beta-Hydrolases"/>
    <property type="match status" value="1"/>
</dbReference>
<dbReference type="Proteomes" id="UP001295740">
    <property type="component" value="Unassembled WGS sequence"/>
</dbReference>
<evidence type="ECO:0000259" key="4">
    <source>
        <dbReference type="Pfam" id="PF00135"/>
    </source>
</evidence>
<dbReference type="EMBL" id="CAUWAG010000020">
    <property type="protein sequence ID" value="CAJ2513282.1"/>
    <property type="molecule type" value="Genomic_DNA"/>
</dbReference>
<keyword evidence="6" id="KW-1185">Reference proteome</keyword>
<keyword evidence="2 3" id="KW-0378">Hydrolase</keyword>
<dbReference type="EC" id="3.1.1.-" evidence="3"/>
<accession>A0AAI8VY96</accession>
<evidence type="ECO:0000256" key="3">
    <source>
        <dbReference type="RuleBase" id="RU361235"/>
    </source>
</evidence>
<evidence type="ECO:0000313" key="5">
    <source>
        <dbReference type="EMBL" id="CAJ2513282.1"/>
    </source>
</evidence>
<dbReference type="InterPro" id="IPR002018">
    <property type="entry name" value="CarbesteraseB"/>
</dbReference>
<dbReference type="InterPro" id="IPR029058">
    <property type="entry name" value="AB_hydrolase_fold"/>
</dbReference>
<reference evidence="5" key="1">
    <citation type="submission" date="2023-10" db="EMBL/GenBank/DDBJ databases">
        <authorList>
            <person name="Hackl T."/>
        </authorList>
    </citation>
    <scope>NUCLEOTIDE SEQUENCE</scope>
</reference>
<dbReference type="PROSITE" id="PS00122">
    <property type="entry name" value="CARBOXYLESTERASE_B_1"/>
    <property type="match status" value="1"/>
</dbReference>
<dbReference type="InterPro" id="IPR019819">
    <property type="entry name" value="Carboxylesterase_B_CS"/>
</dbReference>
<gene>
    <name evidence="5" type="ORF">KHLLAP_LOCUS13750</name>
</gene>
<comment type="caution">
    <text evidence="5">The sequence shown here is derived from an EMBL/GenBank/DDBJ whole genome shotgun (WGS) entry which is preliminary data.</text>
</comment>
<evidence type="ECO:0000313" key="6">
    <source>
        <dbReference type="Proteomes" id="UP001295740"/>
    </source>
</evidence>
<dbReference type="Gene3D" id="3.40.50.1820">
    <property type="entry name" value="alpha/beta hydrolase"/>
    <property type="match status" value="1"/>
</dbReference>
<organism evidence="5 6">
    <name type="scientific">Anthostomella pinea</name>
    <dbReference type="NCBI Taxonomy" id="933095"/>
    <lineage>
        <taxon>Eukaryota</taxon>
        <taxon>Fungi</taxon>
        <taxon>Dikarya</taxon>
        <taxon>Ascomycota</taxon>
        <taxon>Pezizomycotina</taxon>
        <taxon>Sordariomycetes</taxon>
        <taxon>Xylariomycetidae</taxon>
        <taxon>Xylariales</taxon>
        <taxon>Xylariaceae</taxon>
        <taxon>Anthostomella</taxon>
    </lineage>
</organism>
<dbReference type="Pfam" id="PF00135">
    <property type="entry name" value="COesterase"/>
    <property type="match status" value="1"/>
</dbReference>
<keyword evidence="3" id="KW-0732">Signal</keyword>
<sequence length="592" mass="62284">MRFPLGAAALGCFAVPTLAVPNLTYRNETGTTPNVAVKNGTYSGIYSAEYDQDFFLGMPYAQKAARFILAEPLATAWNGTKEATAYPPHCIGYGGDEIGYPLSEDCLYLNVIRPAGLDDTADLPVAVWIHGGGLVMGGSADRRYNLSFIVDNAVQQGTPMLGVSLNYRLSAFGFLSGSEASEAGVTNIGFRDQRLALQWVRENIAAFGGAPDKVTIWGESSGAESVTAQVVAYNGRDDGLFRGAIAESGFGSILNRYPGGLNATTALQETFDNLVANTSCASTLGIGDSISCLSALPLDELHYALNVTAVGPWPPVLDGDFLADYPSKQIDNGAFVQVPIMIGCNSDEGTAFGPDSPVNTDADFAAAVRSTIDPNATLSSGLTIDAIVDTLAALYPDIQSVGIPSLESWPEVITPATDGVASLGLQYRRANALYGDMKMQYLRRASNVAWSAAGVPSWAYRFDVTVGGVPASVSATHFQEVAFVFHNLAGDGYATNPFAGMPASYRALSETMSTAWVNFVTGLDPNGGGAAGGGGMIAPEWPVYNTTDGGGVGREIVWKADEDGEASFVEMDDFRAAGMAWLAEHSLDVWGA</sequence>
<feature type="domain" description="Carboxylesterase type B" evidence="4">
    <location>
        <begin position="32"/>
        <end position="548"/>
    </location>
</feature>
<name>A0AAI8VY96_9PEZI</name>
<dbReference type="PROSITE" id="PS00941">
    <property type="entry name" value="CARBOXYLESTERASE_B_2"/>
    <property type="match status" value="1"/>
</dbReference>
<dbReference type="GO" id="GO:0016787">
    <property type="term" value="F:hydrolase activity"/>
    <property type="evidence" value="ECO:0007669"/>
    <property type="project" value="UniProtKB-KW"/>
</dbReference>
<dbReference type="InterPro" id="IPR050309">
    <property type="entry name" value="Type-B_Carboxylest/Lipase"/>
</dbReference>
<dbReference type="PANTHER" id="PTHR11559">
    <property type="entry name" value="CARBOXYLESTERASE"/>
    <property type="match status" value="1"/>
</dbReference>
<proteinExistence type="inferred from homology"/>
<protein>
    <recommendedName>
        <fullName evidence="3">Carboxylic ester hydrolase</fullName>
        <ecNumber evidence="3">3.1.1.-</ecNumber>
    </recommendedName>
</protein>
<dbReference type="InterPro" id="IPR019826">
    <property type="entry name" value="Carboxylesterase_B_AS"/>
</dbReference>
<comment type="similarity">
    <text evidence="1 3">Belongs to the type-B carboxylesterase/lipase family.</text>
</comment>
<evidence type="ECO:0000256" key="1">
    <source>
        <dbReference type="ARBA" id="ARBA00005964"/>
    </source>
</evidence>
<feature type="chain" id="PRO_5042315325" description="Carboxylic ester hydrolase" evidence="3">
    <location>
        <begin position="20"/>
        <end position="592"/>
    </location>
</feature>